<gene>
    <name evidence="3" type="ORF">SAE01_12780</name>
</gene>
<sequence>MKQDWAAFLKDWANLITWMIAFFAIAWKGLNTAEKISNNWVKGAVKIREEIEEIKKEMKEKGKEMERQDRRFEEHQAEILSLKTLVKEMGNRMWDFLKNKHE</sequence>
<keyword evidence="2" id="KW-0812">Transmembrane</keyword>
<feature type="coiled-coil region" evidence="1">
    <location>
        <begin position="44"/>
        <end position="78"/>
    </location>
</feature>
<evidence type="ECO:0000313" key="4">
    <source>
        <dbReference type="Proteomes" id="UP000321513"/>
    </source>
</evidence>
<organism evidence="3 4">
    <name type="scientific">Segetibacter aerophilus</name>
    <dbReference type="NCBI Taxonomy" id="670293"/>
    <lineage>
        <taxon>Bacteria</taxon>
        <taxon>Pseudomonadati</taxon>
        <taxon>Bacteroidota</taxon>
        <taxon>Chitinophagia</taxon>
        <taxon>Chitinophagales</taxon>
        <taxon>Chitinophagaceae</taxon>
        <taxon>Segetibacter</taxon>
    </lineage>
</organism>
<evidence type="ECO:0000256" key="1">
    <source>
        <dbReference type="SAM" id="Coils"/>
    </source>
</evidence>
<dbReference type="AlphaFoldDB" id="A0A512B9Z9"/>
<accession>A0A512B9Z9</accession>
<comment type="caution">
    <text evidence="3">The sequence shown here is derived from an EMBL/GenBank/DDBJ whole genome shotgun (WGS) entry which is preliminary data.</text>
</comment>
<keyword evidence="2" id="KW-1133">Transmembrane helix</keyword>
<keyword evidence="4" id="KW-1185">Reference proteome</keyword>
<evidence type="ECO:0000256" key="2">
    <source>
        <dbReference type="SAM" id="Phobius"/>
    </source>
</evidence>
<protein>
    <submittedName>
        <fullName evidence="3">Uncharacterized protein</fullName>
    </submittedName>
</protein>
<name>A0A512B9Z9_9BACT</name>
<keyword evidence="1" id="KW-0175">Coiled coil</keyword>
<reference evidence="3 4" key="1">
    <citation type="submission" date="2019-07" db="EMBL/GenBank/DDBJ databases">
        <title>Whole genome shotgun sequence of Segetibacter aerophilus NBRC 106135.</title>
        <authorList>
            <person name="Hosoyama A."/>
            <person name="Uohara A."/>
            <person name="Ohji S."/>
            <person name="Ichikawa N."/>
        </authorList>
    </citation>
    <scope>NUCLEOTIDE SEQUENCE [LARGE SCALE GENOMIC DNA]</scope>
    <source>
        <strain evidence="3 4">NBRC 106135</strain>
    </source>
</reference>
<keyword evidence="2" id="KW-0472">Membrane</keyword>
<evidence type="ECO:0000313" key="3">
    <source>
        <dbReference type="EMBL" id="GEO08782.1"/>
    </source>
</evidence>
<dbReference type="Proteomes" id="UP000321513">
    <property type="component" value="Unassembled WGS sequence"/>
</dbReference>
<dbReference type="RefSeq" id="WP_147202849.1">
    <property type="nucleotide sequence ID" value="NZ_BJYT01000004.1"/>
</dbReference>
<feature type="transmembrane region" description="Helical" evidence="2">
    <location>
        <begin position="12"/>
        <end position="30"/>
    </location>
</feature>
<proteinExistence type="predicted"/>
<dbReference type="EMBL" id="BJYT01000004">
    <property type="protein sequence ID" value="GEO08782.1"/>
    <property type="molecule type" value="Genomic_DNA"/>
</dbReference>